<reference evidence="1 2" key="1">
    <citation type="journal article" date="2018" name="Nat. Ecol. Evol.">
        <title>Shark genomes provide insights into elasmobranch evolution and the origin of vertebrates.</title>
        <authorList>
            <person name="Hara Y"/>
            <person name="Yamaguchi K"/>
            <person name="Onimaru K"/>
            <person name="Kadota M"/>
            <person name="Koyanagi M"/>
            <person name="Keeley SD"/>
            <person name="Tatsumi K"/>
            <person name="Tanaka K"/>
            <person name="Motone F"/>
            <person name="Kageyama Y"/>
            <person name="Nozu R"/>
            <person name="Adachi N"/>
            <person name="Nishimura O"/>
            <person name="Nakagawa R"/>
            <person name="Tanegashima C"/>
            <person name="Kiyatake I"/>
            <person name="Matsumoto R"/>
            <person name="Murakumo K"/>
            <person name="Nishida K"/>
            <person name="Terakita A"/>
            <person name="Kuratani S"/>
            <person name="Sato K"/>
            <person name="Hyodo S Kuraku.S."/>
        </authorList>
    </citation>
    <scope>NUCLEOTIDE SEQUENCE [LARGE SCALE GENOMIC DNA]</scope>
</reference>
<name>A0A401U3F2_CHIPU</name>
<dbReference type="AlphaFoldDB" id="A0A401U3F2"/>
<gene>
    <name evidence="1" type="ORF">chiPu_0033523</name>
</gene>
<protein>
    <submittedName>
        <fullName evidence="1">Uncharacterized protein</fullName>
    </submittedName>
</protein>
<evidence type="ECO:0000313" key="2">
    <source>
        <dbReference type="Proteomes" id="UP000287033"/>
    </source>
</evidence>
<dbReference type="Proteomes" id="UP000287033">
    <property type="component" value="Unassembled WGS sequence"/>
</dbReference>
<proteinExistence type="predicted"/>
<evidence type="ECO:0000313" key="1">
    <source>
        <dbReference type="EMBL" id="GCC49428.1"/>
    </source>
</evidence>
<dbReference type="EMBL" id="BEZZ01264905">
    <property type="protein sequence ID" value="GCC49428.1"/>
    <property type="molecule type" value="Genomic_DNA"/>
</dbReference>
<accession>A0A401U3F2</accession>
<sequence>MRRCTWSISNENRIGLVNGSAVSIHHVDNAARFCRVAFILRERRSVMVNRQTDCSEGAGMKIMSVKRKRFRVEQAMGEVVMPEPEVTGGADLGPMHREIMAELRSIRAQMAA</sequence>
<keyword evidence="2" id="KW-1185">Reference proteome</keyword>
<organism evidence="1 2">
    <name type="scientific">Chiloscyllium punctatum</name>
    <name type="common">Brownbanded bambooshark</name>
    <name type="synonym">Hemiscyllium punctatum</name>
    <dbReference type="NCBI Taxonomy" id="137246"/>
    <lineage>
        <taxon>Eukaryota</taxon>
        <taxon>Metazoa</taxon>
        <taxon>Chordata</taxon>
        <taxon>Craniata</taxon>
        <taxon>Vertebrata</taxon>
        <taxon>Chondrichthyes</taxon>
        <taxon>Elasmobranchii</taxon>
        <taxon>Galeomorphii</taxon>
        <taxon>Galeoidea</taxon>
        <taxon>Orectolobiformes</taxon>
        <taxon>Hemiscylliidae</taxon>
        <taxon>Chiloscyllium</taxon>
    </lineage>
</organism>
<comment type="caution">
    <text evidence="1">The sequence shown here is derived from an EMBL/GenBank/DDBJ whole genome shotgun (WGS) entry which is preliminary data.</text>
</comment>
<feature type="non-terminal residue" evidence="1">
    <location>
        <position position="112"/>
    </location>
</feature>